<feature type="region of interest" description="Disordered" evidence="5">
    <location>
        <begin position="62"/>
        <end position="85"/>
    </location>
</feature>
<keyword evidence="2 4" id="KW-0863">Zinc-finger</keyword>
<keyword evidence="8" id="KW-1185">Reference proteome</keyword>
<dbReference type="InterPro" id="IPR011011">
    <property type="entry name" value="Znf_FYVE_PHD"/>
</dbReference>
<gene>
    <name evidence="7" type="ORF">ACAOBT_LOCUS8468</name>
</gene>
<sequence>MNQDCATCSNLIGTSQVHILCSKCLKSHHANCVNLTTKEIGYFAENGDSKWVCSACCRRGRVTRSNSSSSSTSARPAVSPHRSDEATASDPLALILCQLSTMANDIRDIKNSQAQLSNDVSHCMSLLQQHSASIVRPDELISNCEASIQQLQSAQASILSNISNVESRLTNALVGVGLGLSNVEVPPAGSKMWSLEWVDVIRTCSLARVRSVLPPLSL</sequence>
<name>A0A9P0KBY5_ACAOB</name>
<evidence type="ECO:0000256" key="4">
    <source>
        <dbReference type="PROSITE-ProRule" id="PRU00146"/>
    </source>
</evidence>
<dbReference type="Proteomes" id="UP001152888">
    <property type="component" value="Unassembled WGS sequence"/>
</dbReference>
<dbReference type="InterPro" id="IPR019787">
    <property type="entry name" value="Znf_PHD-finger"/>
</dbReference>
<dbReference type="PROSITE" id="PS50016">
    <property type="entry name" value="ZF_PHD_2"/>
    <property type="match status" value="1"/>
</dbReference>
<evidence type="ECO:0000256" key="1">
    <source>
        <dbReference type="ARBA" id="ARBA00022723"/>
    </source>
</evidence>
<evidence type="ECO:0000313" key="8">
    <source>
        <dbReference type="Proteomes" id="UP001152888"/>
    </source>
</evidence>
<dbReference type="InterPro" id="IPR019786">
    <property type="entry name" value="Zinc_finger_PHD-type_CS"/>
</dbReference>
<dbReference type="EMBL" id="CAKOFQ010006765">
    <property type="protein sequence ID" value="CAH1969536.1"/>
    <property type="molecule type" value="Genomic_DNA"/>
</dbReference>
<keyword evidence="3" id="KW-0862">Zinc</keyword>
<dbReference type="OrthoDB" id="6762925at2759"/>
<dbReference type="PROSITE" id="PS01359">
    <property type="entry name" value="ZF_PHD_1"/>
    <property type="match status" value="1"/>
</dbReference>
<dbReference type="GO" id="GO:0008270">
    <property type="term" value="F:zinc ion binding"/>
    <property type="evidence" value="ECO:0007669"/>
    <property type="project" value="UniProtKB-KW"/>
</dbReference>
<dbReference type="AlphaFoldDB" id="A0A9P0KBY5"/>
<organism evidence="7 8">
    <name type="scientific">Acanthoscelides obtectus</name>
    <name type="common">Bean weevil</name>
    <name type="synonym">Bruchus obtectus</name>
    <dbReference type="NCBI Taxonomy" id="200917"/>
    <lineage>
        <taxon>Eukaryota</taxon>
        <taxon>Metazoa</taxon>
        <taxon>Ecdysozoa</taxon>
        <taxon>Arthropoda</taxon>
        <taxon>Hexapoda</taxon>
        <taxon>Insecta</taxon>
        <taxon>Pterygota</taxon>
        <taxon>Neoptera</taxon>
        <taxon>Endopterygota</taxon>
        <taxon>Coleoptera</taxon>
        <taxon>Polyphaga</taxon>
        <taxon>Cucujiformia</taxon>
        <taxon>Chrysomeloidea</taxon>
        <taxon>Chrysomelidae</taxon>
        <taxon>Bruchinae</taxon>
        <taxon>Bruchini</taxon>
        <taxon>Acanthoscelides</taxon>
    </lineage>
</organism>
<proteinExistence type="predicted"/>
<evidence type="ECO:0000256" key="5">
    <source>
        <dbReference type="SAM" id="MobiDB-lite"/>
    </source>
</evidence>
<feature type="domain" description="PHD-type" evidence="6">
    <location>
        <begin position="2"/>
        <end position="59"/>
    </location>
</feature>
<evidence type="ECO:0000256" key="3">
    <source>
        <dbReference type="ARBA" id="ARBA00022833"/>
    </source>
</evidence>
<keyword evidence="1" id="KW-0479">Metal-binding</keyword>
<comment type="caution">
    <text evidence="7">The sequence shown here is derived from an EMBL/GenBank/DDBJ whole genome shotgun (WGS) entry which is preliminary data.</text>
</comment>
<feature type="compositionally biased region" description="Low complexity" evidence="5">
    <location>
        <begin position="63"/>
        <end position="80"/>
    </location>
</feature>
<accession>A0A9P0KBY5</accession>
<evidence type="ECO:0000313" key="7">
    <source>
        <dbReference type="EMBL" id="CAH1969536.1"/>
    </source>
</evidence>
<dbReference type="Gene3D" id="3.30.40.10">
    <property type="entry name" value="Zinc/RING finger domain, C3HC4 (zinc finger)"/>
    <property type="match status" value="1"/>
</dbReference>
<reference evidence="7" key="1">
    <citation type="submission" date="2022-03" db="EMBL/GenBank/DDBJ databases">
        <authorList>
            <person name="Sayadi A."/>
        </authorList>
    </citation>
    <scope>NUCLEOTIDE SEQUENCE</scope>
</reference>
<dbReference type="SUPFAM" id="SSF57903">
    <property type="entry name" value="FYVE/PHD zinc finger"/>
    <property type="match status" value="1"/>
</dbReference>
<evidence type="ECO:0000259" key="6">
    <source>
        <dbReference type="PROSITE" id="PS50016"/>
    </source>
</evidence>
<dbReference type="InterPro" id="IPR013083">
    <property type="entry name" value="Znf_RING/FYVE/PHD"/>
</dbReference>
<evidence type="ECO:0000256" key="2">
    <source>
        <dbReference type="ARBA" id="ARBA00022771"/>
    </source>
</evidence>
<protein>
    <recommendedName>
        <fullName evidence="6">PHD-type domain-containing protein</fullName>
    </recommendedName>
</protein>
<dbReference type="CDD" id="cd15489">
    <property type="entry name" value="PHD_SF"/>
    <property type="match status" value="1"/>
</dbReference>